<dbReference type="Pfam" id="PF05954">
    <property type="entry name" value="Phage_GPD"/>
    <property type="match status" value="1"/>
</dbReference>
<feature type="region of interest" description="Disordered" evidence="2">
    <location>
        <begin position="546"/>
        <end position="582"/>
    </location>
</feature>
<dbReference type="AlphaFoldDB" id="A9EVQ6"/>
<feature type="domain" description="Gp5/Type VI secretion system Vgr C-terminal trimerisation" evidence="4">
    <location>
        <begin position="676"/>
        <end position="751"/>
    </location>
</feature>
<feature type="domain" description="Gp5/Type VI secretion system Vgr C-terminal trimerisation" evidence="4">
    <location>
        <begin position="514"/>
        <end position="625"/>
    </location>
</feature>
<dbReference type="SUPFAM" id="SSF69349">
    <property type="entry name" value="Phage fibre proteins"/>
    <property type="match status" value="2"/>
</dbReference>
<dbReference type="SUPFAM" id="SSF69255">
    <property type="entry name" value="gp5 N-terminal domain-like"/>
    <property type="match status" value="1"/>
</dbReference>
<organism evidence="5 6">
    <name type="scientific">Sorangium cellulosum (strain So ce56)</name>
    <name type="common">Polyangium cellulosum (strain So ce56)</name>
    <dbReference type="NCBI Taxonomy" id="448385"/>
    <lineage>
        <taxon>Bacteria</taxon>
        <taxon>Pseudomonadati</taxon>
        <taxon>Myxococcota</taxon>
        <taxon>Polyangia</taxon>
        <taxon>Polyangiales</taxon>
        <taxon>Polyangiaceae</taxon>
        <taxon>Sorangium</taxon>
    </lineage>
</organism>
<name>A9EVQ6_SORC5</name>
<dbReference type="InterPro" id="IPR054030">
    <property type="entry name" value="Gp5_Vgr_C"/>
</dbReference>
<evidence type="ECO:0000313" key="6">
    <source>
        <dbReference type="Proteomes" id="UP000002139"/>
    </source>
</evidence>
<sequence>MSSPDFTFAWEGASGAEGPWSHLRVAAFHGFEAISSLYRYEISCLAREPAPEVDPDELVGSRATLRLSTFTTPAYRVVHGIVVEAEELGQVHDGVLYRLVLMPPIARAMHRTRCRIFLGKTTRQIVEAVLQGDPDLSLAAGASVPPDGGDHTEFTPARGLFTWRITDAARIDDVATRPFCVQYNESDLAFVSRLLEEEGISYHFENGDGTCLLVLSDSDEGRARLDPFIPVGPNLLGRSVSSMKLGARLRPRKVSLIDYNWKQPALDMSVLVPAKPSAVELIDHEYPGRYTEAPAMGQPLAAAKLQRLGVEASYAVGEGTCRTLAAGSVFELENVQPRHEGEYLVTRLEARGEQQGVLLPGMAAGTPAMGVPYTVRFECARRGKRGAVAESGFRPARVTPRPRIQGSQTAFVTAEPGFKGAEIHVGGPPGAEIGCVRVKFHWDQDTARHAKEPTSCWVRVNQVFAGVGEGAVFHPRVGVEVIVDFEEGDPDRPIVVGRVYNGKNRPPGGAPTVSTFKTMSSPATGAFNELTFDDTAGKEQIKMHTPYDWNSDAGNDRTEKVGNNSASTVGVDRNESTGANRSTMVGANNTEVVGANESVIVGANRHVVIGANQSSTIGSSQSTSVGVDETTEIGSNQKVKIGADQTVDVGANQTTTVGADQTLTVHANRTETVHGDHDEAVQGNQTESVSGDGARTVEGNQTTHVAGNVDETVDGARSVTVHGTMSHSVDGDVTVTAKAAMTQHVTAAYTVEASGDGKINALGKLDLLAGADGTLQGANISVTAQGEIVLSAGGAAIKISGAGVEISGPSVKATGGFVDIRGGVVKIN</sequence>
<dbReference type="InterPro" id="IPR006533">
    <property type="entry name" value="T6SS_Vgr_RhsGE"/>
</dbReference>
<dbReference type="Pfam" id="PF04717">
    <property type="entry name" value="Phage_base_V"/>
    <property type="match status" value="1"/>
</dbReference>
<dbReference type="Gene3D" id="3.55.50.10">
    <property type="entry name" value="Baseplate protein-like domains"/>
    <property type="match status" value="1"/>
</dbReference>
<gene>
    <name evidence="5" type="ordered locus">sce4084</name>
</gene>
<proteinExistence type="inferred from homology"/>
<dbReference type="eggNOG" id="COG3210">
    <property type="taxonomic scope" value="Bacteria"/>
</dbReference>
<dbReference type="OrthoDB" id="5477241at2"/>
<dbReference type="HOGENOM" id="CLU_004121_3_0_7"/>
<dbReference type="Gene3D" id="2.40.50.230">
    <property type="entry name" value="Gp5 N-terminal domain"/>
    <property type="match status" value="1"/>
</dbReference>
<dbReference type="Pfam" id="PF22178">
    <property type="entry name" value="Gp5_trimer_C"/>
    <property type="match status" value="2"/>
</dbReference>
<keyword evidence="6" id="KW-1185">Reference proteome</keyword>
<dbReference type="NCBIfam" id="TIGR03361">
    <property type="entry name" value="VI_Rhs_Vgr"/>
    <property type="match status" value="1"/>
</dbReference>
<comment type="similarity">
    <text evidence="1">Belongs to the VgrG protein family.</text>
</comment>
<evidence type="ECO:0000259" key="4">
    <source>
        <dbReference type="Pfam" id="PF22178"/>
    </source>
</evidence>
<dbReference type="Gene3D" id="4.10.220.110">
    <property type="match status" value="1"/>
</dbReference>
<dbReference type="EMBL" id="AM746676">
    <property type="protein sequence ID" value="CAN94247.1"/>
    <property type="molecule type" value="Genomic_DNA"/>
</dbReference>
<evidence type="ECO:0000256" key="2">
    <source>
        <dbReference type="SAM" id="MobiDB-lite"/>
    </source>
</evidence>
<dbReference type="InterPro" id="IPR006531">
    <property type="entry name" value="Gp5/Vgr_OB"/>
</dbReference>
<dbReference type="SUPFAM" id="SSF69279">
    <property type="entry name" value="Phage tail proteins"/>
    <property type="match status" value="2"/>
</dbReference>
<dbReference type="KEGG" id="scl:sce4084"/>
<dbReference type="Proteomes" id="UP000002139">
    <property type="component" value="Chromosome"/>
</dbReference>
<dbReference type="NCBIfam" id="TIGR01646">
    <property type="entry name" value="vgr_GE"/>
    <property type="match status" value="1"/>
</dbReference>
<dbReference type="Gene3D" id="2.30.110.50">
    <property type="match status" value="1"/>
</dbReference>
<protein>
    <submittedName>
        <fullName evidence="5">Uncharacterized protein</fullName>
    </submittedName>
</protein>
<evidence type="ECO:0000313" key="5">
    <source>
        <dbReference type="EMBL" id="CAN94247.1"/>
    </source>
</evidence>
<dbReference type="BioCyc" id="SCEL448385:SCE_RS21000-MONOMER"/>
<dbReference type="RefSeq" id="WP_012236717.1">
    <property type="nucleotide sequence ID" value="NC_010162.1"/>
</dbReference>
<evidence type="ECO:0000256" key="1">
    <source>
        <dbReference type="ARBA" id="ARBA00005558"/>
    </source>
</evidence>
<reference evidence="5 6" key="1">
    <citation type="journal article" date="2007" name="Nat. Biotechnol.">
        <title>Complete genome sequence of the myxobacterium Sorangium cellulosum.</title>
        <authorList>
            <person name="Schneiker S."/>
            <person name="Perlova O."/>
            <person name="Kaiser O."/>
            <person name="Gerth K."/>
            <person name="Alici A."/>
            <person name="Altmeyer M.O."/>
            <person name="Bartels D."/>
            <person name="Bekel T."/>
            <person name="Beyer S."/>
            <person name="Bode E."/>
            <person name="Bode H.B."/>
            <person name="Bolten C.J."/>
            <person name="Choudhuri J.V."/>
            <person name="Doss S."/>
            <person name="Elnakady Y.A."/>
            <person name="Frank B."/>
            <person name="Gaigalat L."/>
            <person name="Goesmann A."/>
            <person name="Groeger C."/>
            <person name="Gross F."/>
            <person name="Jelsbak L."/>
            <person name="Jelsbak L."/>
            <person name="Kalinowski J."/>
            <person name="Kegler C."/>
            <person name="Knauber T."/>
            <person name="Konietzny S."/>
            <person name="Kopp M."/>
            <person name="Krause L."/>
            <person name="Krug D."/>
            <person name="Linke B."/>
            <person name="Mahmud T."/>
            <person name="Martinez-Arias R."/>
            <person name="McHardy A.C."/>
            <person name="Merai M."/>
            <person name="Meyer F."/>
            <person name="Mormann S."/>
            <person name="Munoz-Dorado J."/>
            <person name="Perez J."/>
            <person name="Pradella S."/>
            <person name="Rachid S."/>
            <person name="Raddatz G."/>
            <person name="Rosenau F."/>
            <person name="Rueckert C."/>
            <person name="Sasse F."/>
            <person name="Scharfe M."/>
            <person name="Schuster S.C."/>
            <person name="Suen G."/>
            <person name="Treuner-Lange A."/>
            <person name="Velicer G.J."/>
            <person name="Vorholter F.-J."/>
            <person name="Weissman K.J."/>
            <person name="Welch R.D."/>
            <person name="Wenzel S.C."/>
            <person name="Whitworth D.E."/>
            <person name="Wilhelm S."/>
            <person name="Wittmann C."/>
            <person name="Bloecker H."/>
            <person name="Puehler A."/>
            <person name="Mueller R."/>
        </authorList>
    </citation>
    <scope>NUCLEOTIDE SEQUENCE [LARGE SCALE GENOMIC DNA]</scope>
    <source>
        <strain evidence="6">So ce56</strain>
    </source>
</reference>
<dbReference type="STRING" id="448385.sce4084"/>
<accession>A9EVQ6</accession>
<dbReference type="InterPro" id="IPR037026">
    <property type="entry name" value="Vgr_OB-fold_dom_sf"/>
</dbReference>
<feature type="domain" description="Gp5/Type VI secretion system Vgr protein OB-fold" evidence="3">
    <location>
        <begin position="436"/>
        <end position="500"/>
    </location>
</feature>
<dbReference type="eggNOG" id="COG3501">
    <property type="taxonomic scope" value="Bacteria"/>
</dbReference>
<evidence type="ECO:0000259" key="3">
    <source>
        <dbReference type="Pfam" id="PF04717"/>
    </source>
</evidence>
<dbReference type="InterPro" id="IPR017847">
    <property type="entry name" value="T6SS_RhsGE_Vgr_subset"/>
</dbReference>